<dbReference type="GO" id="GO:0051920">
    <property type="term" value="F:peroxiredoxin activity"/>
    <property type="evidence" value="ECO:0007669"/>
    <property type="project" value="InterPro"/>
</dbReference>
<dbReference type="eggNOG" id="COG2128">
    <property type="taxonomic scope" value="Bacteria"/>
</dbReference>
<evidence type="ECO:0000313" key="3">
    <source>
        <dbReference type="Proteomes" id="UP000054537"/>
    </source>
</evidence>
<gene>
    <name evidence="2" type="ORF">MB27_24620</name>
</gene>
<dbReference type="Proteomes" id="UP000054537">
    <property type="component" value="Unassembled WGS sequence"/>
</dbReference>
<evidence type="ECO:0000313" key="2">
    <source>
        <dbReference type="EMBL" id="KHD75111.1"/>
    </source>
</evidence>
<dbReference type="PANTHER" id="PTHR35446">
    <property type="entry name" value="SI:CH211-175M2.5"/>
    <property type="match status" value="1"/>
</dbReference>
<proteinExistence type="predicted"/>
<organism evidence="2 3">
    <name type="scientific">Actinoplanes utahensis</name>
    <dbReference type="NCBI Taxonomy" id="1869"/>
    <lineage>
        <taxon>Bacteria</taxon>
        <taxon>Bacillati</taxon>
        <taxon>Actinomycetota</taxon>
        <taxon>Actinomycetes</taxon>
        <taxon>Micromonosporales</taxon>
        <taxon>Micromonosporaceae</taxon>
        <taxon>Actinoplanes</taxon>
    </lineage>
</organism>
<dbReference type="AlphaFoldDB" id="A0A0A6UI36"/>
<dbReference type="RefSeq" id="WP_043528075.1">
    <property type="nucleotide sequence ID" value="NZ_BAABKU010000028.1"/>
</dbReference>
<keyword evidence="2" id="KW-0575">Peroxidase</keyword>
<dbReference type="Pfam" id="PF02627">
    <property type="entry name" value="CMD"/>
    <property type="match status" value="1"/>
</dbReference>
<protein>
    <submittedName>
        <fullName evidence="2">Peroxidase</fullName>
    </submittedName>
</protein>
<dbReference type="NCBIfam" id="TIGR00778">
    <property type="entry name" value="ahpD_dom"/>
    <property type="match status" value="1"/>
</dbReference>
<dbReference type="InterPro" id="IPR003779">
    <property type="entry name" value="CMD-like"/>
</dbReference>
<evidence type="ECO:0000259" key="1">
    <source>
        <dbReference type="Pfam" id="PF02627"/>
    </source>
</evidence>
<keyword evidence="2" id="KW-0560">Oxidoreductase</keyword>
<reference evidence="2 3" key="1">
    <citation type="submission" date="2014-10" db="EMBL/GenBank/DDBJ databases">
        <title>Draft genome sequence of Actinoplanes utahensis NRRL 12052.</title>
        <authorList>
            <person name="Velasco-Bucheli B."/>
            <person name="del Cerro C."/>
            <person name="Hormigo D."/>
            <person name="Garcia J.L."/>
            <person name="Acebal C."/>
            <person name="Arroyo M."/>
            <person name="de la Mata I."/>
        </authorList>
    </citation>
    <scope>NUCLEOTIDE SEQUENCE [LARGE SCALE GENOMIC DNA]</scope>
    <source>
        <strain evidence="2 3">NRRL 12052</strain>
    </source>
</reference>
<name>A0A0A6UI36_ACTUT</name>
<dbReference type="STRING" id="1869.MB27_24620"/>
<feature type="domain" description="Carboxymuconolactone decarboxylase-like" evidence="1">
    <location>
        <begin position="41"/>
        <end position="103"/>
    </location>
</feature>
<dbReference type="SUPFAM" id="SSF69118">
    <property type="entry name" value="AhpD-like"/>
    <property type="match status" value="1"/>
</dbReference>
<dbReference type="PANTHER" id="PTHR35446:SF3">
    <property type="entry name" value="CMD DOMAIN-CONTAINING PROTEIN"/>
    <property type="match status" value="1"/>
</dbReference>
<comment type="caution">
    <text evidence="2">The sequence shown here is derived from an EMBL/GenBank/DDBJ whole genome shotgun (WGS) entry which is preliminary data.</text>
</comment>
<keyword evidence="3" id="KW-1185">Reference proteome</keyword>
<accession>A0A0A6UI36</accession>
<sequence>MGTLPLIDPATATGKTADLLAAVQRGLGVVPNMTKAMANAPALLEGYLALSAALSKGTLKAATRERLALAVAQGNACDYCLSAHSYLAEHAAALSADDIAAAREGDNDDPKIAALLTFAVAVNTTRGSVSADDLAAVRAAGAGDEEIAEVIGHVGLNVLTNYFNKAAAVDIDFPVVTA</sequence>
<dbReference type="InterPro" id="IPR004675">
    <property type="entry name" value="AhpD_core"/>
</dbReference>
<dbReference type="Gene3D" id="1.20.1290.10">
    <property type="entry name" value="AhpD-like"/>
    <property type="match status" value="1"/>
</dbReference>
<dbReference type="EMBL" id="JRTT01000031">
    <property type="protein sequence ID" value="KHD75111.1"/>
    <property type="molecule type" value="Genomic_DNA"/>
</dbReference>
<dbReference type="OrthoDB" id="122912at2"/>
<dbReference type="InterPro" id="IPR029032">
    <property type="entry name" value="AhpD-like"/>
</dbReference>